<dbReference type="Pfam" id="PF00582">
    <property type="entry name" value="Usp"/>
    <property type="match status" value="2"/>
</dbReference>
<dbReference type="SUPFAM" id="SSF52402">
    <property type="entry name" value="Adenine nucleotide alpha hydrolases-like"/>
    <property type="match status" value="2"/>
</dbReference>
<dbReference type="InterPro" id="IPR006016">
    <property type="entry name" value="UspA"/>
</dbReference>
<comment type="caution">
    <text evidence="3">The sequence shown here is derived from an EMBL/GenBank/DDBJ whole genome shotgun (WGS) entry which is preliminary data.</text>
</comment>
<accession>A0A7Y0DZD7</accession>
<evidence type="ECO:0000256" key="1">
    <source>
        <dbReference type="ARBA" id="ARBA00008791"/>
    </source>
</evidence>
<protein>
    <submittedName>
        <fullName evidence="3">Universal stress protein</fullName>
    </submittedName>
</protein>
<feature type="domain" description="UspA" evidence="2">
    <location>
        <begin position="225"/>
        <end position="274"/>
    </location>
</feature>
<sequence>MSLKRILVHYDATPRGERALTMALTLAQAQDAHLIGCAVEAEPRIPTYAAAQIPADVIDVLIAEQHKVIETAHKAFDKVMDSNGWSDRSEFIETRGDVSRMLSKIGRGCDLIVVGQAEPDKEALEVEELPDNLVLESGRPILIVPYIGNRKPIGGHALLCWNDTREAARAMSDALPLLNAASKVTVLSVDTTGRQTEVTGAGAARFLSAHGLDAELRRMPASGLDVGSAILNESADVGADLIVMGAYGHSRLRESILGGATNTILKDMTLPVVMSH</sequence>
<comment type="similarity">
    <text evidence="1">Belongs to the universal stress protein A family.</text>
</comment>
<feature type="domain" description="UspA" evidence="2">
    <location>
        <begin position="4"/>
        <end position="118"/>
    </location>
</feature>
<proteinExistence type="inferred from homology"/>
<dbReference type="PRINTS" id="PR01438">
    <property type="entry name" value="UNVRSLSTRESS"/>
</dbReference>
<dbReference type="CDD" id="cd00293">
    <property type="entry name" value="USP-like"/>
    <property type="match status" value="2"/>
</dbReference>
<dbReference type="Proteomes" id="UP000539372">
    <property type="component" value="Unassembled WGS sequence"/>
</dbReference>
<evidence type="ECO:0000313" key="4">
    <source>
        <dbReference type="Proteomes" id="UP000539372"/>
    </source>
</evidence>
<keyword evidence="4" id="KW-1185">Reference proteome</keyword>
<dbReference type="AlphaFoldDB" id="A0A7Y0DZD7"/>
<name>A0A7Y0DZD7_9PROT</name>
<evidence type="ECO:0000313" key="3">
    <source>
        <dbReference type="EMBL" id="NMM44404.1"/>
    </source>
</evidence>
<dbReference type="RefSeq" id="WP_169624693.1">
    <property type="nucleotide sequence ID" value="NZ_JABBNT010000002.1"/>
</dbReference>
<dbReference type="PANTHER" id="PTHR46268:SF15">
    <property type="entry name" value="UNIVERSAL STRESS PROTEIN HP_0031"/>
    <property type="match status" value="1"/>
</dbReference>
<gene>
    <name evidence="3" type="ORF">HH303_07930</name>
</gene>
<dbReference type="InterPro" id="IPR006015">
    <property type="entry name" value="Universal_stress_UspA"/>
</dbReference>
<organism evidence="3 4">
    <name type="scientific">Pacificispira spongiicola</name>
    <dbReference type="NCBI Taxonomy" id="2729598"/>
    <lineage>
        <taxon>Bacteria</taxon>
        <taxon>Pseudomonadati</taxon>
        <taxon>Pseudomonadota</taxon>
        <taxon>Alphaproteobacteria</taxon>
        <taxon>Rhodospirillales</taxon>
        <taxon>Rhodospirillaceae</taxon>
        <taxon>Pacificispira</taxon>
    </lineage>
</organism>
<dbReference type="EMBL" id="JABBNT010000002">
    <property type="protein sequence ID" value="NMM44404.1"/>
    <property type="molecule type" value="Genomic_DNA"/>
</dbReference>
<evidence type="ECO:0000259" key="2">
    <source>
        <dbReference type="Pfam" id="PF00582"/>
    </source>
</evidence>
<reference evidence="3 4" key="1">
    <citation type="submission" date="2020-04" db="EMBL/GenBank/DDBJ databases">
        <title>Rhodospirillaceae bacterium KN72 isolated from deep sea.</title>
        <authorList>
            <person name="Zhang D.-C."/>
        </authorList>
    </citation>
    <scope>NUCLEOTIDE SEQUENCE [LARGE SCALE GENOMIC DNA]</scope>
    <source>
        <strain evidence="3 4">KN72</strain>
    </source>
</reference>
<dbReference type="PANTHER" id="PTHR46268">
    <property type="entry name" value="STRESS RESPONSE PROTEIN NHAX"/>
    <property type="match status" value="1"/>
</dbReference>
<dbReference type="Gene3D" id="3.40.50.12370">
    <property type="match status" value="1"/>
</dbReference>